<dbReference type="Proteomes" id="UP000315439">
    <property type="component" value="Unassembled WGS sequence"/>
</dbReference>
<organism evidence="2 3">
    <name type="scientific">Aliikangiella coralliicola</name>
    <dbReference type="NCBI Taxonomy" id="2592383"/>
    <lineage>
        <taxon>Bacteria</taxon>
        <taxon>Pseudomonadati</taxon>
        <taxon>Pseudomonadota</taxon>
        <taxon>Gammaproteobacteria</taxon>
        <taxon>Oceanospirillales</taxon>
        <taxon>Pleioneaceae</taxon>
        <taxon>Aliikangiella</taxon>
    </lineage>
</organism>
<evidence type="ECO:0000313" key="2">
    <source>
        <dbReference type="EMBL" id="TQV85087.1"/>
    </source>
</evidence>
<dbReference type="RefSeq" id="WP_142933807.1">
    <property type="nucleotide sequence ID" value="NZ_ML660169.1"/>
</dbReference>
<proteinExistence type="predicted"/>
<evidence type="ECO:0000313" key="3">
    <source>
        <dbReference type="Proteomes" id="UP000315439"/>
    </source>
</evidence>
<reference evidence="2 3" key="1">
    <citation type="submission" date="2019-07" db="EMBL/GenBank/DDBJ databases">
        <title>Draft genome for Aliikangiella sp. M105.</title>
        <authorList>
            <person name="Wang G."/>
        </authorList>
    </citation>
    <scope>NUCLEOTIDE SEQUENCE [LARGE SCALE GENOMIC DNA]</scope>
    <source>
        <strain evidence="2 3">M105</strain>
    </source>
</reference>
<keyword evidence="1" id="KW-0472">Membrane</keyword>
<protein>
    <submittedName>
        <fullName evidence="2">Uncharacterized protein</fullName>
    </submittedName>
</protein>
<feature type="transmembrane region" description="Helical" evidence="1">
    <location>
        <begin position="74"/>
        <end position="101"/>
    </location>
</feature>
<sequence>MNVISKASLSIDRQFADFYQQCPIFVSGCPNIDSGLSGKSCSLKIYKKRDVLKLSSRFNRGINMELQGRIAWRYLSGVVIVIKGLLSSLSFAGSFTVRFIIINNLAGKLLVAGFGRLTVADEGHLQGEVQ</sequence>
<name>A0A545U6K0_9GAMM</name>
<comment type="caution">
    <text evidence="2">The sequence shown here is derived from an EMBL/GenBank/DDBJ whole genome shotgun (WGS) entry which is preliminary data.</text>
</comment>
<gene>
    <name evidence="2" type="ORF">FLL46_22115</name>
</gene>
<dbReference type="AlphaFoldDB" id="A0A545U6K0"/>
<evidence type="ECO:0000256" key="1">
    <source>
        <dbReference type="SAM" id="Phobius"/>
    </source>
</evidence>
<keyword evidence="1" id="KW-1133">Transmembrane helix</keyword>
<keyword evidence="3" id="KW-1185">Reference proteome</keyword>
<keyword evidence="1" id="KW-0812">Transmembrane</keyword>
<accession>A0A545U6K0</accession>
<dbReference type="PROSITE" id="PS51257">
    <property type="entry name" value="PROKAR_LIPOPROTEIN"/>
    <property type="match status" value="1"/>
</dbReference>
<dbReference type="EMBL" id="VIKS01000013">
    <property type="protein sequence ID" value="TQV85087.1"/>
    <property type="molecule type" value="Genomic_DNA"/>
</dbReference>